<dbReference type="RefSeq" id="WP_033538052.1">
    <property type="nucleotide sequence ID" value="NZ_CP041153.1"/>
</dbReference>
<accession>A0ABX5WKQ9</accession>
<dbReference type="InterPro" id="IPR021811">
    <property type="entry name" value="DUF3389"/>
</dbReference>
<keyword evidence="2" id="KW-1185">Reference proteome</keyword>
<organism evidence="1 2">
    <name type="scientific">Shewanella marisflavi</name>
    <dbReference type="NCBI Taxonomy" id="260364"/>
    <lineage>
        <taxon>Bacteria</taxon>
        <taxon>Pseudomonadati</taxon>
        <taxon>Pseudomonadota</taxon>
        <taxon>Gammaproteobacteria</taxon>
        <taxon>Alteromonadales</taxon>
        <taxon>Shewanellaceae</taxon>
        <taxon>Shewanella</taxon>
    </lineage>
</organism>
<evidence type="ECO:0000313" key="2">
    <source>
        <dbReference type="Proteomes" id="UP000318758"/>
    </source>
</evidence>
<gene>
    <name evidence="1" type="ORF">FGA12_08280</name>
</gene>
<dbReference type="Pfam" id="PF11869">
    <property type="entry name" value="DUF3389"/>
    <property type="match status" value="1"/>
</dbReference>
<name>A0ABX5WKQ9_9GAMM</name>
<dbReference type="EMBL" id="CP041153">
    <property type="protein sequence ID" value="QDF75158.1"/>
    <property type="molecule type" value="Genomic_DNA"/>
</dbReference>
<dbReference type="Proteomes" id="UP000318758">
    <property type="component" value="Chromosome"/>
</dbReference>
<reference evidence="1 2" key="1">
    <citation type="submission" date="2019-06" db="EMBL/GenBank/DDBJ databases">
        <title>Complete genome of Shewanella marisflavi ECSMB14101, a mussel settlement-inducing bacterium isolated from East China Sea.</title>
        <authorList>
            <person name="Yang J."/>
            <person name="Liang X."/>
            <person name="Chang R."/>
            <person name="Peng L."/>
        </authorList>
    </citation>
    <scope>NUCLEOTIDE SEQUENCE [LARGE SCALE GENOMIC DNA]</scope>
    <source>
        <strain evidence="1 2">ECSMB14101</strain>
    </source>
</reference>
<sequence length="75" mass="7809">MVIEFSGGRLIVSPQEVLVKLSASGASLYAMADDVRLLSSGHIMVADAGAVRWHLTLDGPEQLAEVADCLGVAIS</sequence>
<evidence type="ECO:0000313" key="1">
    <source>
        <dbReference type="EMBL" id="QDF75158.1"/>
    </source>
</evidence>
<proteinExistence type="predicted"/>
<protein>
    <submittedName>
        <fullName evidence="1">DUF3389 family protein</fullName>
    </submittedName>
</protein>